<dbReference type="Pfam" id="PF07973">
    <property type="entry name" value="tRNA_SAD"/>
    <property type="match status" value="1"/>
</dbReference>
<dbReference type="GO" id="GO:0005737">
    <property type="term" value="C:cytoplasm"/>
    <property type="evidence" value="ECO:0007669"/>
    <property type="project" value="UniProtKB-SubCell"/>
</dbReference>
<organism evidence="6">
    <name type="scientific">uncultured marine group II/III euryarchaeote KM3_149_A03</name>
    <dbReference type="NCBI Taxonomy" id="1457884"/>
    <lineage>
        <taxon>Archaea</taxon>
        <taxon>Methanobacteriati</taxon>
        <taxon>Methanobacteriota</taxon>
        <taxon>environmental samples</taxon>
    </lineage>
</organism>
<dbReference type="GO" id="GO:0004813">
    <property type="term" value="F:alanine-tRNA ligase activity"/>
    <property type="evidence" value="ECO:0007669"/>
    <property type="project" value="InterPro"/>
</dbReference>
<dbReference type="InterPro" id="IPR018163">
    <property type="entry name" value="Thr/Ala-tRNA-synth_IIc_edit"/>
</dbReference>
<dbReference type="GO" id="GO:0002161">
    <property type="term" value="F:aminoacyl-tRNA deacylase activity"/>
    <property type="evidence" value="ECO:0007669"/>
    <property type="project" value="UniProtKB-ARBA"/>
</dbReference>
<dbReference type="InterPro" id="IPR012947">
    <property type="entry name" value="tRNA_SAD"/>
</dbReference>
<dbReference type="SMART" id="SM00863">
    <property type="entry name" value="tRNA_SAD"/>
    <property type="match status" value="1"/>
</dbReference>
<dbReference type="PROSITE" id="PS50860">
    <property type="entry name" value="AA_TRNA_LIGASE_II_ALA"/>
    <property type="match status" value="1"/>
</dbReference>
<proteinExistence type="predicted"/>
<dbReference type="InterPro" id="IPR009000">
    <property type="entry name" value="Transl_B-barrel_sf"/>
</dbReference>
<evidence type="ECO:0000256" key="1">
    <source>
        <dbReference type="ARBA" id="ARBA00001947"/>
    </source>
</evidence>
<name>A0A075GE17_9EURY</name>
<comment type="cofactor">
    <cofactor evidence="1">
        <name>Zn(2+)</name>
        <dbReference type="ChEBI" id="CHEBI:29105"/>
    </cofactor>
</comment>
<dbReference type="SUPFAM" id="SSF50447">
    <property type="entry name" value="Translation proteins"/>
    <property type="match status" value="1"/>
</dbReference>
<keyword evidence="6" id="KW-0436">Ligase</keyword>
<evidence type="ECO:0000256" key="4">
    <source>
        <dbReference type="ARBA" id="ARBA00022833"/>
    </source>
</evidence>
<dbReference type="GO" id="GO:0046872">
    <property type="term" value="F:metal ion binding"/>
    <property type="evidence" value="ECO:0007669"/>
    <property type="project" value="UniProtKB-KW"/>
</dbReference>
<evidence type="ECO:0000313" key="6">
    <source>
        <dbReference type="EMBL" id="AIF01480.1"/>
    </source>
</evidence>
<comment type="subcellular location">
    <subcellularLocation>
        <location evidence="2">Cytoplasm</location>
    </subcellularLocation>
</comment>
<dbReference type="GO" id="GO:0005524">
    <property type="term" value="F:ATP binding"/>
    <property type="evidence" value="ECO:0007669"/>
    <property type="project" value="InterPro"/>
</dbReference>
<dbReference type="Pfam" id="PF01411">
    <property type="entry name" value="tRNA-synt_2c"/>
    <property type="match status" value="1"/>
</dbReference>
<dbReference type="EMBL" id="KF900622">
    <property type="protein sequence ID" value="AIF01480.1"/>
    <property type="molecule type" value="Genomic_DNA"/>
</dbReference>
<dbReference type="Gene3D" id="2.40.30.130">
    <property type="match status" value="1"/>
</dbReference>
<evidence type="ECO:0000256" key="3">
    <source>
        <dbReference type="ARBA" id="ARBA00022723"/>
    </source>
</evidence>
<dbReference type="InterPro" id="IPR051335">
    <property type="entry name" value="Alanyl-tRNA_Editing_Enzymes"/>
</dbReference>
<feature type="domain" description="Alanyl-transfer RNA synthetases family profile" evidence="5">
    <location>
        <begin position="1"/>
        <end position="244"/>
    </location>
</feature>
<dbReference type="InterPro" id="IPR018165">
    <property type="entry name" value="Ala-tRNA-synth_IIc_core"/>
</dbReference>
<accession>A0A075GE17</accession>
<dbReference type="PANTHER" id="PTHR43462:SF1">
    <property type="entry name" value="ALANYL-TRNA EDITING PROTEIN AARSD1"/>
    <property type="match status" value="1"/>
</dbReference>
<dbReference type="InterPro" id="IPR018164">
    <property type="entry name" value="Ala-tRNA-synth_IIc_N"/>
</dbReference>
<reference evidence="6" key="1">
    <citation type="journal article" date="2014" name="Genome Biol. Evol.">
        <title>Pangenome evidence for extensive interdomain horizontal transfer affecting lineage core and shell genes in uncultured planktonic thaumarchaeota and euryarchaeota.</title>
        <authorList>
            <person name="Deschamps P."/>
            <person name="Zivanovic Y."/>
            <person name="Moreira D."/>
            <person name="Rodriguez-Valera F."/>
            <person name="Lopez-Garcia P."/>
        </authorList>
    </citation>
    <scope>NUCLEOTIDE SEQUENCE</scope>
</reference>
<dbReference type="GO" id="GO:0006419">
    <property type="term" value="P:alanyl-tRNA aminoacylation"/>
    <property type="evidence" value="ECO:0007669"/>
    <property type="project" value="InterPro"/>
</dbReference>
<dbReference type="AlphaFoldDB" id="A0A075GE17"/>
<evidence type="ECO:0000259" key="5">
    <source>
        <dbReference type="PROSITE" id="PS50860"/>
    </source>
</evidence>
<keyword evidence="3" id="KW-0479">Metal-binding</keyword>
<sequence length="244" mass="27114">MSEPGHLNIHPGLNPEPFSCTIDGIEKAEDGTWATLDRTFFYPTGGGQPADHGTLSDGVNELRVVNVTGKGGVRHQVEHCEAIDEMQGVELQATIDIERRNELCRMHTAQHLISAVADEFWGGRTVGNQIRLDCTRIDLGFENRDLFDSEMLQQSVNEYVKADLPISMDFQERSVLVQNPLVRVNMDLIPKHIDNLRVITIEGVDICPCAGTHVERTGQIGQIEIGKIRSKGAGKLRVEYTLND</sequence>
<keyword evidence="4" id="KW-0862">Zinc</keyword>
<keyword evidence="6" id="KW-0030">Aminoacyl-tRNA synthetase</keyword>
<evidence type="ECO:0000256" key="2">
    <source>
        <dbReference type="ARBA" id="ARBA00004496"/>
    </source>
</evidence>
<protein>
    <submittedName>
        <fullName evidence="6">Alanyl-tRNA synthetase</fullName>
    </submittedName>
</protein>
<dbReference type="GO" id="GO:0003676">
    <property type="term" value="F:nucleic acid binding"/>
    <property type="evidence" value="ECO:0007669"/>
    <property type="project" value="InterPro"/>
</dbReference>
<dbReference type="Gene3D" id="3.30.980.10">
    <property type="entry name" value="Threonyl-trna Synthetase, Chain A, domain 2"/>
    <property type="match status" value="1"/>
</dbReference>
<dbReference type="SUPFAM" id="SSF55186">
    <property type="entry name" value="ThrRS/AlaRS common domain"/>
    <property type="match status" value="1"/>
</dbReference>
<dbReference type="PANTHER" id="PTHR43462">
    <property type="entry name" value="ALANYL-TRNA EDITING PROTEIN"/>
    <property type="match status" value="1"/>
</dbReference>